<protein>
    <submittedName>
        <fullName evidence="1">Uncharacterized protein</fullName>
    </submittedName>
</protein>
<accession>A0A3M6TGN5</accession>
<dbReference type="EMBL" id="RCHS01003615">
    <property type="protein sequence ID" value="RMX40567.1"/>
    <property type="molecule type" value="Genomic_DNA"/>
</dbReference>
<gene>
    <name evidence="1" type="ORF">pdam_00016566</name>
</gene>
<reference evidence="1 2" key="1">
    <citation type="journal article" date="2018" name="Sci. Rep.">
        <title>Comparative analysis of the Pocillopora damicornis genome highlights role of immune system in coral evolution.</title>
        <authorList>
            <person name="Cunning R."/>
            <person name="Bay R.A."/>
            <person name="Gillette P."/>
            <person name="Baker A.C."/>
            <person name="Traylor-Knowles N."/>
        </authorList>
    </citation>
    <scope>NUCLEOTIDE SEQUENCE [LARGE SCALE GENOMIC DNA]</scope>
    <source>
        <strain evidence="1">RSMAS</strain>
        <tissue evidence="1">Whole animal</tissue>
    </source>
</reference>
<proteinExistence type="predicted"/>
<sequence>MADIQYKKTSDENKQIFELGDCLLIQHQILETNIIRIHKEIDLNTLNPKNDQQLIQHQILQTNITRTVRESVRRITDEIFGVKGL</sequence>
<evidence type="ECO:0000313" key="2">
    <source>
        <dbReference type="Proteomes" id="UP000275408"/>
    </source>
</evidence>
<organism evidence="1 2">
    <name type="scientific">Pocillopora damicornis</name>
    <name type="common">Cauliflower coral</name>
    <name type="synonym">Millepora damicornis</name>
    <dbReference type="NCBI Taxonomy" id="46731"/>
    <lineage>
        <taxon>Eukaryota</taxon>
        <taxon>Metazoa</taxon>
        <taxon>Cnidaria</taxon>
        <taxon>Anthozoa</taxon>
        <taxon>Hexacorallia</taxon>
        <taxon>Scleractinia</taxon>
        <taxon>Astrocoeniina</taxon>
        <taxon>Pocilloporidae</taxon>
        <taxon>Pocillopora</taxon>
    </lineage>
</organism>
<feature type="non-terminal residue" evidence="1">
    <location>
        <position position="85"/>
    </location>
</feature>
<dbReference type="AlphaFoldDB" id="A0A3M6TGN5"/>
<dbReference type="Proteomes" id="UP000275408">
    <property type="component" value="Unassembled WGS sequence"/>
</dbReference>
<keyword evidence="2" id="KW-1185">Reference proteome</keyword>
<comment type="caution">
    <text evidence="1">The sequence shown here is derived from an EMBL/GenBank/DDBJ whole genome shotgun (WGS) entry which is preliminary data.</text>
</comment>
<name>A0A3M6TGN5_POCDA</name>
<evidence type="ECO:0000313" key="1">
    <source>
        <dbReference type="EMBL" id="RMX40567.1"/>
    </source>
</evidence>